<dbReference type="InterPro" id="IPR011060">
    <property type="entry name" value="RibuloseP-bd_barrel"/>
</dbReference>
<keyword evidence="8 9" id="KW-0413">Isomerase</keyword>
<reference evidence="11 12" key="1">
    <citation type="submission" date="2016-11" db="EMBL/GenBank/DDBJ databases">
        <title>Comparative genomics of Bartonella apis.</title>
        <authorList>
            <person name="Engel P."/>
        </authorList>
    </citation>
    <scope>NUCLEOTIDE SEQUENCE [LARGE SCALE GENOMIC DNA]</scope>
    <source>
        <strain evidence="11 12">BBC0178</strain>
    </source>
</reference>
<keyword evidence="7 9" id="KW-0057">Aromatic amino acid biosynthesis</keyword>
<dbReference type="PANTHER" id="PTHR42894">
    <property type="entry name" value="N-(5'-PHOSPHORIBOSYL)ANTHRANILATE ISOMERASE"/>
    <property type="match status" value="1"/>
</dbReference>
<dbReference type="PANTHER" id="PTHR42894:SF1">
    <property type="entry name" value="N-(5'-PHOSPHORIBOSYL)ANTHRANILATE ISOMERASE"/>
    <property type="match status" value="1"/>
</dbReference>
<dbReference type="Proteomes" id="UP000189660">
    <property type="component" value="Chromosome"/>
</dbReference>
<sequence length="216" mass="23506">MKPLIKICGLKTPEAIKAAIDNGAQYIGFIFFAKSPRHLSIEKAEQLRRYIKKPVKLVAVTVDADDELISNIVAHVKPDILQLHGHESPERVKELATTYGLPVIKAFSIREQSDFDQVSAYRGIADMFLFDAKAPKGSQLPGGNGVSFDWSLLKSLDEDSQTVLSGGLNAQNVEEAIRIAAPDILDVSSGVESAPGVKDTKLIEGFFDSVKKAVEN</sequence>
<dbReference type="Gene3D" id="3.20.20.70">
    <property type="entry name" value="Aldolase class I"/>
    <property type="match status" value="1"/>
</dbReference>
<dbReference type="GO" id="GO:0000162">
    <property type="term" value="P:L-tryptophan biosynthetic process"/>
    <property type="evidence" value="ECO:0007669"/>
    <property type="project" value="UniProtKB-UniRule"/>
</dbReference>
<dbReference type="SUPFAM" id="SSF51366">
    <property type="entry name" value="Ribulose-phoshate binding barrel"/>
    <property type="match status" value="1"/>
</dbReference>
<dbReference type="OrthoDB" id="9796196at2"/>
<evidence type="ECO:0000256" key="7">
    <source>
        <dbReference type="ARBA" id="ARBA00023141"/>
    </source>
</evidence>
<evidence type="ECO:0000256" key="8">
    <source>
        <dbReference type="ARBA" id="ARBA00023235"/>
    </source>
</evidence>
<accession>A0A1U9M8S2</accession>
<evidence type="ECO:0000256" key="4">
    <source>
        <dbReference type="ARBA" id="ARBA00022272"/>
    </source>
</evidence>
<evidence type="ECO:0000256" key="2">
    <source>
        <dbReference type="ARBA" id="ARBA00004664"/>
    </source>
</evidence>
<evidence type="ECO:0000313" key="12">
    <source>
        <dbReference type="Proteomes" id="UP000189660"/>
    </source>
</evidence>
<evidence type="ECO:0000256" key="1">
    <source>
        <dbReference type="ARBA" id="ARBA00001164"/>
    </source>
</evidence>
<dbReference type="InterPro" id="IPR013785">
    <property type="entry name" value="Aldolase_TIM"/>
</dbReference>
<dbReference type="CDD" id="cd00405">
    <property type="entry name" value="PRAI"/>
    <property type="match status" value="1"/>
</dbReference>
<dbReference type="EC" id="5.3.1.24" evidence="3 9"/>
<protein>
    <recommendedName>
        <fullName evidence="4 9">N-(5'-phosphoribosyl)anthranilate isomerase</fullName>
        <shortName evidence="9">PRAI</shortName>
        <ecNumber evidence="3 9">5.3.1.24</ecNumber>
    </recommendedName>
</protein>
<evidence type="ECO:0000313" key="11">
    <source>
        <dbReference type="EMBL" id="AQT41706.1"/>
    </source>
</evidence>
<dbReference type="UniPathway" id="UPA00035">
    <property type="reaction ID" value="UER00042"/>
</dbReference>
<gene>
    <name evidence="9" type="primary">trpF</name>
    <name evidence="11" type="ORF">BBC0178_001980</name>
</gene>
<comment type="similarity">
    <text evidence="9">Belongs to the TrpF family.</text>
</comment>
<name>A0A1U9M8S2_9HYPH</name>
<proteinExistence type="inferred from homology"/>
<dbReference type="EMBL" id="CP015820">
    <property type="protein sequence ID" value="AQT41706.1"/>
    <property type="molecule type" value="Genomic_DNA"/>
</dbReference>
<dbReference type="KEGG" id="bapa:BBC0178_001980"/>
<organism evidence="11 12">
    <name type="scientific">Bartonella apihabitans</name>
    <dbReference type="NCBI Taxonomy" id="2750929"/>
    <lineage>
        <taxon>Bacteria</taxon>
        <taxon>Pseudomonadati</taxon>
        <taxon>Pseudomonadota</taxon>
        <taxon>Alphaproteobacteria</taxon>
        <taxon>Hyphomicrobiales</taxon>
        <taxon>Bartonellaceae</taxon>
        <taxon>Bartonella</taxon>
    </lineage>
</organism>
<keyword evidence="12" id="KW-1185">Reference proteome</keyword>
<dbReference type="InterPro" id="IPR001240">
    <property type="entry name" value="PRAI_dom"/>
</dbReference>
<feature type="domain" description="N-(5'phosphoribosyl) anthranilate isomerase (PRAI)" evidence="10">
    <location>
        <begin position="5"/>
        <end position="208"/>
    </location>
</feature>
<comment type="pathway">
    <text evidence="2 9">Amino-acid biosynthesis; L-tryptophan biosynthesis; L-tryptophan from chorismate: step 3/5.</text>
</comment>
<evidence type="ECO:0000256" key="9">
    <source>
        <dbReference type="HAMAP-Rule" id="MF_00135"/>
    </source>
</evidence>
<dbReference type="NCBIfam" id="NF002295">
    <property type="entry name" value="PRK01222.1-1"/>
    <property type="match status" value="1"/>
</dbReference>
<dbReference type="Pfam" id="PF00697">
    <property type="entry name" value="PRAI"/>
    <property type="match status" value="1"/>
</dbReference>
<dbReference type="InterPro" id="IPR044643">
    <property type="entry name" value="TrpF_fam"/>
</dbReference>
<comment type="catalytic activity">
    <reaction evidence="1 9">
        <text>N-(5-phospho-beta-D-ribosyl)anthranilate = 1-(2-carboxyphenylamino)-1-deoxy-D-ribulose 5-phosphate</text>
        <dbReference type="Rhea" id="RHEA:21540"/>
        <dbReference type="ChEBI" id="CHEBI:18277"/>
        <dbReference type="ChEBI" id="CHEBI:58613"/>
        <dbReference type="EC" id="5.3.1.24"/>
    </reaction>
</comment>
<evidence type="ECO:0000256" key="3">
    <source>
        <dbReference type="ARBA" id="ARBA00012572"/>
    </source>
</evidence>
<keyword evidence="6 9" id="KW-0822">Tryptophan biosynthesis</keyword>
<keyword evidence="5 9" id="KW-0028">Amino-acid biosynthesis</keyword>
<dbReference type="RefSeq" id="WP_078038885.1">
    <property type="nucleotide sequence ID" value="NZ_CP015820.1"/>
</dbReference>
<evidence type="ECO:0000259" key="10">
    <source>
        <dbReference type="Pfam" id="PF00697"/>
    </source>
</evidence>
<evidence type="ECO:0000256" key="5">
    <source>
        <dbReference type="ARBA" id="ARBA00022605"/>
    </source>
</evidence>
<dbReference type="HAMAP" id="MF_00135">
    <property type="entry name" value="PRAI"/>
    <property type="match status" value="1"/>
</dbReference>
<evidence type="ECO:0000256" key="6">
    <source>
        <dbReference type="ARBA" id="ARBA00022822"/>
    </source>
</evidence>
<dbReference type="AlphaFoldDB" id="A0A1U9M8S2"/>
<dbReference type="GO" id="GO:0004640">
    <property type="term" value="F:phosphoribosylanthranilate isomerase activity"/>
    <property type="evidence" value="ECO:0007669"/>
    <property type="project" value="UniProtKB-UniRule"/>
</dbReference>